<dbReference type="RefSeq" id="XP_003862689.1">
    <property type="nucleotide sequence ID" value="XM_003862641.1"/>
</dbReference>
<proteinExistence type="predicted"/>
<evidence type="ECO:0000313" key="2">
    <source>
        <dbReference type="Proteomes" id="UP000008980"/>
    </source>
</evidence>
<dbReference type="SUPFAM" id="SSF81301">
    <property type="entry name" value="Nucleotidyltransferase"/>
    <property type="match status" value="1"/>
</dbReference>
<reference evidence="2" key="2">
    <citation type="submission" date="2011-02" db="EMBL/GenBank/DDBJ databases">
        <title>Whole genome sequencing of Leishmania donovani clinical lines reveals dynamic variation related to drug resistance.</title>
        <authorList>
            <person name="Downing T."/>
            <person name="Imamura H."/>
            <person name="Sanders M."/>
            <person name="Decuypere S."/>
            <person name="Hertz-Fowler C."/>
            <person name="Clark T.G."/>
            <person name="Rijal S."/>
            <person name="Sundar S."/>
            <person name="Quail M.A."/>
            <person name="De Doncker S."/>
            <person name="Maes I."/>
            <person name="Vanaerschot M."/>
            <person name="Stark O."/>
            <person name="Schonian G."/>
            <person name="Dujardin J.C."/>
            <person name="Berriman M."/>
        </authorList>
    </citation>
    <scope>NUCLEOTIDE SEQUENCE [LARGE SCALE GENOMIC DNA]</scope>
    <source>
        <strain evidence="2">BPK282A1</strain>
    </source>
</reference>
<dbReference type="GeneID" id="13385392"/>
<dbReference type="EMBL" id="FR799616">
    <property type="protein sequence ID" value="CBZ35996.1"/>
    <property type="molecule type" value="Genomic_DNA"/>
</dbReference>
<organism evidence="1 2">
    <name type="scientific">Leishmania donovani</name>
    <dbReference type="NCBI Taxonomy" id="5661"/>
    <lineage>
        <taxon>Eukaryota</taxon>
        <taxon>Discoba</taxon>
        <taxon>Euglenozoa</taxon>
        <taxon>Kinetoplastea</taxon>
        <taxon>Metakinetoplastina</taxon>
        <taxon>Trypanosomatida</taxon>
        <taxon>Trypanosomatidae</taxon>
        <taxon>Leishmaniinae</taxon>
        <taxon>Leishmania</taxon>
    </lineage>
</organism>
<dbReference type="VEuPathDB" id="TriTrypDB:LdBPK_292710.1"/>
<accession>E9BL68</accession>
<gene>
    <name evidence="1" type="ORF">LDBPK_292710</name>
</gene>
<reference evidence="1 2" key="1">
    <citation type="journal article" date="2011" name="Genome Res.">
        <title>Whole genome sequencing of multiple Leishmania donovani clinical isolates provides insights into population structure and mechanisms of drug resistance.</title>
        <authorList>
            <person name="Downing T."/>
            <person name="Imamura H."/>
            <person name="Decuypere S."/>
            <person name="Clark T.G."/>
            <person name="Coombs G.H."/>
            <person name="Cotton J.A."/>
            <person name="Hilley J.D."/>
            <person name="de Doncker S."/>
            <person name="Maes I."/>
            <person name="Mottram J.C."/>
            <person name="Quail M.A."/>
            <person name="Rijal S."/>
            <person name="Sanders M."/>
            <person name="Schonian G."/>
            <person name="Stark O."/>
            <person name="Sundar S."/>
            <person name="Vanaerschot M."/>
            <person name="Hertz-Fowler C."/>
            <person name="Dujardin J.C."/>
            <person name="Berriman M."/>
        </authorList>
    </citation>
    <scope>NUCLEOTIDE SEQUENCE [LARGE SCALE GENOMIC DNA]</scope>
    <source>
        <strain evidence="1 2">BPK282A1</strain>
    </source>
</reference>
<dbReference type="Proteomes" id="UP000008980">
    <property type="component" value="Chromosome 29"/>
</dbReference>
<evidence type="ECO:0000313" key="1">
    <source>
        <dbReference type="EMBL" id="CBZ35996.1"/>
    </source>
</evidence>
<dbReference type="InterPro" id="IPR043519">
    <property type="entry name" value="NT_sf"/>
</dbReference>
<protein>
    <submittedName>
        <fullName evidence="1">Poly(A) polymerase, putative</fullName>
    </submittedName>
</protein>
<dbReference type="AlphaFoldDB" id="E9BL68"/>
<dbReference type="KEGG" id="ldo:LDBPK_292710"/>
<name>E9BL68_LEIDO</name>
<sequence length="302" mass="33449">MERAAEVTLIKDAFPHFNFAADAAASTALRRATDAFSMENTDEVVRLVRQLLEKLLQAEPSAAAAWTQVYVFGSSGLDAAITGSDIDLYGEPLPSSHRFFPVALNFFPSPLPPSPRPPVLPALSSPLFPSSLTSLLGHDRGQRARQRSCRCVGESMRERERARRESSCRSCVYSSICRLFISPALLTPLRLTSPPPTFLSRALRMLVHAPCVRMVMITWSATFFHIMLTNIATPPFFLTCLPTLPTVCISSYTPPMLHIHGAVILPPWCMAAPRRCSRLSPPFSRFYPRFSFCTPHALSPEA</sequence>